<name>A0A943M191_STRVE</name>
<dbReference type="InterPro" id="IPR022267">
    <property type="entry name" value="Asp2"/>
</dbReference>
<proteinExistence type="predicted"/>
<dbReference type="Pfam" id="PF16929">
    <property type="entry name" value="Asp2"/>
    <property type="match status" value="1"/>
</dbReference>
<dbReference type="GO" id="GO:0015031">
    <property type="term" value="P:protein transport"/>
    <property type="evidence" value="ECO:0007669"/>
    <property type="project" value="InterPro"/>
</dbReference>
<dbReference type="AlphaFoldDB" id="A0A943M191"/>
<reference evidence="1" key="1">
    <citation type="submission" date="2021-05" db="EMBL/GenBank/DDBJ databases">
        <title>Infant gut strain persistence is associated with maternal origin, phylogeny, and functional potential including surface adhesion and iron acquisition.</title>
        <authorList>
            <person name="Lou Y.C."/>
        </authorList>
    </citation>
    <scope>NUCLEOTIDE SEQUENCE</scope>
    <source>
        <strain evidence="1">L3_122_031G1_dasL3_122_031G1_maxbin2.maxbin.025s ta_sub</strain>
    </source>
</reference>
<sequence>MTKDNRLKILQVGPSNWSEIQEIPENMKWYYCNLGQLETLQETIEEDEIKAFTAVIVDSLEGLEELMAIKEYLIPHTIFFDQTIEVPDESLLQFLKEVCAVPTDFSNQGQLLFTLSKALFSGQYG</sequence>
<feature type="non-terminal residue" evidence="1">
    <location>
        <position position="125"/>
    </location>
</feature>
<dbReference type="Proteomes" id="UP000703822">
    <property type="component" value="Unassembled WGS sequence"/>
</dbReference>
<comment type="caution">
    <text evidence="1">The sequence shown here is derived from an EMBL/GenBank/DDBJ whole genome shotgun (WGS) entry which is preliminary data.</text>
</comment>
<gene>
    <name evidence="1" type="ORF">KH901_10840</name>
</gene>
<evidence type="ECO:0000313" key="2">
    <source>
        <dbReference type="Proteomes" id="UP000703822"/>
    </source>
</evidence>
<evidence type="ECO:0000313" key="1">
    <source>
        <dbReference type="EMBL" id="MBS6098893.1"/>
    </source>
</evidence>
<protein>
    <submittedName>
        <fullName evidence="1">Accessory Sec system protein Asp2</fullName>
    </submittedName>
</protein>
<organism evidence="1 2">
    <name type="scientific">Streptococcus vestibularis</name>
    <dbReference type="NCBI Taxonomy" id="1343"/>
    <lineage>
        <taxon>Bacteria</taxon>
        <taxon>Bacillati</taxon>
        <taxon>Bacillota</taxon>
        <taxon>Bacilli</taxon>
        <taxon>Lactobacillales</taxon>
        <taxon>Streptococcaceae</taxon>
        <taxon>Streptococcus</taxon>
    </lineage>
</organism>
<accession>A0A943M191</accession>
<dbReference type="EMBL" id="JAHAGS010000480">
    <property type="protein sequence ID" value="MBS6098893.1"/>
    <property type="molecule type" value="Genomic_DNA"/>
</dbReference>